<protein>
    <recommendedName>
        <fullName evidence="2">Phage portal protein</fullName>
    </recommendedName>
</protein>
<evidence type="ECO:0000313" key="1">
    <source>
        <dbReference type="EMBL" id="GAH02465.1"/>
    </source>
</evidence>
<name>X1D2L6_9ZZZZ</name>
<accession>X1D2L6</accession>
<dbReference type="Pfam" id="PF04860">
    <property type="entry name" value="Phage_portal"/>
    <property type="match status" value="1"/>
</dbReference>
<sequence length="196" mass="21680">MKAGEKERIIEQSNMFHILNFSYNGLIGVSTLSYASDTLGLTQASEKTAKGFFNSGANLSGILSVVGKINPKKAAEMKASWAEAFNQETGTPGGVAVIEGGTTFTPSQVNPKDGQMLESRTFNVIDICRFFGVSPVKVFDLSQSVYNNIESQNLAFLTDTINPLIHKLENEFNRKLFRPSERSSLRLRYDTNELLR</sequence>
<feature type="non-terminal residue" evidence="1">
    <location>
        <position position="196"/>
    </location>
</feature>
<comment type="caution">
    <text evidence="1">The sequence shown here is derived from an EMBL/GenBank/DDBJ whole genome shotgun (WGS) entry which is preliminary data.</text>
</comment>
<organism evidence="1">
    <name type="scientific">marine sediment metagenome</name>
    <dbReference type="NCBI Taxonomy" id="412755"/>
    <lineage>
        <taxon>unclassified sequences</taxon>
        <taxon>metagenomes</taxon>
        <taxon>ecological metagenomes</taxon>
    </lineage>
</organism>
<evidence type="ECO:0008006" key="2">
    <source>
        <dbReference type="Google" id="ProtNLM"/>
    </source>
</evidence>
<reference evidence="1" key="1">
    <citation type="journal article" date="2014" name="Front. Microbiol.">
        <title>High frequency of phylogenetically diverse reductive dehalogenase-homologous genes in deep subseafloor sedimentary metagenomes.</title>
        <authorList>
            <person name="Kawai M."/>
            <person name="Futagami T."/>
            <person name="Toyoda A."/>
            <person name="Takaki Y."/>
            <person name="Nishi S."/>
            <person name="Hori S."/>
            <person name="Arai W."/>
            <person name="Tsubouchi T."/>
            <person name="Morono Y."/>
            <person name="Uchiyama I."/>
            <person name="Ito T."/>
            <person name="Fujiyama A."/>
            <person name="Inagaki F."/>
            <person name="Takami H."/>
        </authorList>
    </citation>
    <scope>NUCLEOTIDE SEQUENCE</scope>
    <source>
        <strain evidence="1">Expedition CK06-06</strain>
    </source>
</reference>
<proteinExistence type="predicted"/>
<dbReference type="AlphaFoldDB" id="X1D2L6"/>
<dbReference type="NCBIfam" id="TIGR01537">
    <property type="entry name" value="portal_HK97"/>
    <property type="match status" value="1"/>
</dbReference>
<dbReference type="InterPro" id="IPR006944">
    <property type="entry name" value="Phage/GTA_portal"/>
</dbReference>
<gene>
    <name evidence="1" type="ORF">S01H4_43883</name>
</gene>
<dbReference type="InterPro" id="IPR006427">
    <property type="entry name" value="Portal_HK97"/>
</dbReference>
<dbReference type="EMBL" id="BART01024257">
    <property type="protein sequence ID" value="GAH02465.1"/>
    <property type="molecule type" value="Genomic_DNA"/>
</dbReference>